<comment type="cofactor">
    <cofactor evidence="1">
        <name>FAD</name>
        <dbReference type="ChEBI" id="CHEBI:57692"/>
    </cofactor>
</comment>
<dbReference type="GO" id="GO:0004489">
    <property type="term" value="F:methylenetetrahydrofolate reductase [NAD(P)H] activity"/>
    <property type="evidence" value="ECO:0007669"/>
    <property type="project" value="EnsemblFungi"/>
</dbReference>
<dbReference type="CDD" id="cd00537">
    <property type="entry name" value="MTHFR"/>
    <property type="match status" value="1"/>
</dbReference>
<dbReference type="OMA" id="GLMPINS"/>
<dbReference type="FunFam" id="3.20.20.220:FF:000002">
    <property type="entry name" value="Methylenetetrahydrofolate reductase"/>
    <property type="match status" value="1"/>
</dbReference>
<dbReference type="InterPro" id="IPR004621">
    <property type="entry name" value="Fadh2_euk"/>
</dbReference>
<dbReference type="PANTHER" id="PTHR45754">
    <property type="entry name" value="METHYLENETETRAHYDROFOLATE REDUCTASE"/>
    <property type="match status" value="1"/>
</dbReference>
<dbReference type="EMBL" id="KE546995">
    <property type="protein sequence ID" value="EPY49704.1"/>
    <property type="molecule type" value="Genomic_DNA"/>
</dbReference>
<dbReference type="InterPro" id="IPR003171">
    <property type="entry name" value="Mehydrof_redctse-like"/>
</dbReference>
<dbReference type="Proteomes" id="UP000015464">
    <property type="component" value="Unassembled WGS sequence"/>
</dbReference>
<dbReference type="GO" id="GO:0005829">
    <property type="term" value="C:cytosol"/>
    <property type="evidence" value="ECO:0007669"/>
    <property type="project" value="TreeGrafter"/>
</dbReference>
<dbReference type="Pfam" id="PF21895">
    <property type="entry name" value="MTHFR_C"/>
    <property type="match status" value="1"/>
</dbReference>
<evidence type="ECO:0000256" key="8">
    <source>
        <dbReference type="RuleBase" id="RU004254"/>
    </source>
</evidence>
<evidence type="ECO:0000256" key="6">
    <source>
        <dbReference type="ARBA" id="ARBA00022857"/>
    </source>
</evidence>
<accession>S9VU38</accession>
<sequence>MKIVDLIHGLPKGSTFYSFEYFPPKTTVGLENLMSRITRMSNNMLPLFSSVTWGTAGSTASVSVLLAKLLENQHRVPACLHLTCTNVDRKVIDETLETAKNAGIRNILALRGDPPLNSDHWEGKLSEFEHAVDLVRYIRQKYGDYFCIGVAAYPEGHADSNVPELTRDPARDMPFLIEKVKAGADFIMTQIFYEPNAFIEFEKTLRNHESGVFQDIMIIPAVMPIQSFSILKRMTRLCGCSIPESLMKRIEAVKSDDEAVKSIGVEHAVEMIQTIMRNTNHRILGFHFCTLNLEKSVARILKHSSLLTRRWEQYESQLQDENLRKTTIRRLSLNETPELHNHVVIPPDDSLKGISSSLRTQTNEASLATHRDSLTTDAPFSVSEGSGVLGRQANWDDFPNGRFGDPRSPAYGEIDGYGPTLHFPQQEALRLWGYPVDESDITSLFQKHIKNDIHAIPWIDEPVDDETKLISQYLLKVNGRTWWTVGSQPTVNGAPSTDPVFGWGPKGGKVYQKAFIEFFISSKDFNNFVKKWHDNDQITYYAGNNKGDFLTNAPNDGASAVTWGVYPGREIIQSTIIAEVSFKAWMNEAFDVWAEWAYLYPKNTATRNLLEHCTDDRWLVSIIHHDYMDNDGLWKALEVVM</sequence>
<dbReference type="RefSeq" id="XP_013025727.1">
    <property type="nucleotide sequence ID" value="XM_013170273.1"/>
</dbReference>
<dbReference type="AlphaFoldDB" id="S9VU38"/>
<evidence type="ECO:0000313" key="11">
    <source>
        <dbReference type="Proteomes" id="UP000015464"/>
    </source>
</evidence>
<evidence type="ECO:0000256" key="3">
    <source>
        <dbReference type="ARBA" id="ARBA00006743"/>
    </source>
</evidence>
<keyword evidence="7" id="KW-0560">Oxidoreductase</keyword>
<feature type="domain" description="MTHFR SAM-binding regulatory" evidence="9">
    <location>
        <begin position="386"/>
        <end position="638"/>
    </location>
</feature>
<name>S9VU38_SCHCR</name>
<reference evidence="10 11" key="1">
    <citation type="journal article" date="2011" name="Science">
        <title>Comparative functional genomics of the fission yeasts.</title>
        <authorList>
            <person name="Rhind N."/>
            <person name="Chen Z."/>
            <person name="Yassour M."/>
            <person name="Thompson D.A."/>
            <person name="Haas B.J."/>
            <person name="Habib N."/>
            <person name="Wapinski I."/>
            <person name="Roy S."/>
            <person name="Lin M.F."/>
            <person name="Heiman D.I."/>
            <person name="Young S.K."/>
            <person name="Furuya K."/>
            <person name="Guo Y."/>
            <person name="Pidoux A."/>
            <person name="Chen H.M."/>
            <person name="Robbertse B."/>
            <person name="Goldberg J.M."/>
            <person name="Aoki K."/>
            <person name="Bayne E.H."/>
            <person name="Berlin A.M."/>
            <person name="Desjardins C.A."/>
            <person name="Dobbs E."/>
            <person name="Dukaj L."/>
            <person name="Fan L."/>
            <person name="FitzGerald M.G."/>
            <person name="French C."/>
            <person name="Gujja S."/>
            <person name="Hansen K."/>
            <person name="Keifenheim D."/>
            <person name="Levin J.Z."/>
            <person name="Mosher R.A."/>
            <person name="Mueller C.A."/>
            <person name="Pfiffner J."/>
            <person name="Priest M."/>
            <person name="Russ C."/>
            <person name="Smialowska A."/>
            <person name="Swoboda P."/>
            <person name="Sykes S.M."/>
            <person name="Vaughn M."/>
            <person name="Vengrova S."/>
            <person name="Yoder R."/>
            <person name="Zeng Q."/>
            <person name="Allshire R."/>
            <person name="Baulcombe D."/>
            <person name="Birren B.W."/>
            <person name="Brown W."/>
            <person name="Ekwall K."/>
            <person name="Kellis M."/>
            <person name="Leatherwood J."/>
            <person name="Levin H."/>
            <person name="Margalit H."/>
            <person name="Martienssen R."/>
            <person name="Nieduszynski C.A."/>
            <person name="Spatafora J.W."/>
            <person name="Friedman N."/>
            <person name="Dalgaard J.Z."/>
            <person name="Baumann P."/>
            <person name="Niki H."/>
            <person name="Regev A."/>
            <person name="Nusbaum C."/>
        </authorList>
    </citation>
    <scope>NUCLEOTIDE SEQUENCE [LARGE SCALE GENOMIC DNA]</scope>
    <source>
        <strain evidence="11">OY26 / ATCC MYA-4695 / CBS 11777 / NBRC 106824 / NRRL Y48691</strain>
    </source>
</reference>
<evidence type="ECO:0000256" key="7">
    <source>
        <dbReference type="ARBA" id="ARBA00023002"/>
    </source>
</evidence>
<dbReference type="GO" id="GO:0035999">
    <property type="term" value="P:tetrahydrofolate interconversion"/>
    <property type="evidence" value="ECO:0007669"/>
    <property type="project" value="UniProtKB-UniPathway"/>
</dbReference>
<dbReference type="eggNOG" id="KOG0564">
    <property type="taxonomic scope" value="Eukaryota"/>
</dbReference>
<dbReference type="Gene3D" id="3.20.20.220">
    <property type="match status" value="1"/>
</dbReference>
<dbReference type="UniPathway" id="UPA00193"/>
<keyword evidence="6" id="KW-0521">NADP</keyword>
<dbReference type="InterPro" id="IPR029041">
    <property type="entry name" value="FAD-linked_oxidoreductase-like"/>
</dbReference>
<dbReference type="NCBIfam" id="TIGR00677">
    <property type="entry name" value="fadh2_euk"/>
    <property type="match status" value="1"/>
</dbReference>
<dbReference type="STRING" id="653667.S9VU38"/>
<evidence type="ECO:0000256" key="2">
    <source>
        <dbReference type="ARBA" id="ARBA00004777"/>
    </source>
</evidence>
<dbReference type="PANTHER" id="PTHR45754:SF1">
    <property type="entry name" value="METHYLENETETRAHYDROFOLATE REDUCTASE 1"/>
    <property type="match status" value="1"/>
</dbReference>
<dbReference type="GO" id="GO:0071949">
    <property type="term" value="F:FAD binding"/>
    <property type="evidence" value="ECO:0007669"/>
    <property type="project" value="TreeGrafter"/>
</dbReference>
<protein>
    <submittedName>
        <fullName evidence="10">Methylenetetrahydrofolate reductase Met11</fullName>
    </submittedName>
</protein>
<comment type="pathway">
    <text evidence="2 8">One-carbon metabolism; tetrahydrofolate interconversion.</text>
</comment>
<evidence type="ECO:0000256" key="5">
    <source>
        <dbReference type="ARBA" id="ARBA00022827"/>
    </source>
</evidence>
<keyword evidence="11" id="KW-1185">Reference proteome</keyword>
<dbReference type="InterPro" id="IPR053806">
    <property type="entry name" value="MTHFR_C"/>
</dbReference>
<dbReference type="OrthoDB" id="16284at2759"/>
<comment type="similarity">
    <text evidence="3">Belongs to the methylenetetrahydrofolate reductase family.</text>
</comment>
<proteinExistence type="inferred from homology"/>
<evidence type="ECO:0000256" key="4">
    <source>
        <dbReference type="ARBA" id="ARBA00022630"/>
    </source>
</evidence>
<dbReference type="GO" id="GO:0009086">
    <property type="term" value="P:methionine biosynthetic process"/>
    <property type="evidence" value="ECO:0007669"/>
    <property type="project" value="TreeGrafter"/>
</dbReference>
<keyword evidence="5" id="KW-0274">FAD</keyword>
<dbReference type="SUPFAM" id="SSF51730">
    <property type="entry name" value="FAD-linked oxidoreductase"/>
    <property type="match status" value="1"/>
</dbReference>
<evidence type="ECO:0000259" key="9">
    <source>
        <dbReference type="Pfam" id="PF21895"/>
    </source>
</evidence>
<organism evidence="10 11">
    <name type="scientific">Schizosaccharomyces cryophilus (strain OY26 / ATCC MYA-4695 / CBS 11777 / NBRC 106824 / NRRL Y48691)</name>
    <name type="common">Fission yeast</name>
    <dbReference type="NCBI Taxonomy" id="653667"/>
    <lineage>
        <taxon>Eukaryota</taxon>
        <taxon>Fungi</taxon>
        <taxon>Dikarya</taxon>
        <taxon>Ascomycota</taxon>
        <taxon>Taphrinomycotina</taxon>
        <taxon>Schizosaccharomycetes</taxon>
        <taxon>Schizosaccharomycetales</taxon>
        <taxon>Schizosaccharomycetaceae</taxon>
        <taxon>Schizosaccharomyces</taxon>
    </lineage>
</organism>
<dbReference type="HOGENOM" id="CLU_025841_2_1_1"/>
<dbReference type="GeneID" id="25035913"/>
<gene>
    <name evidence="10" type="ORF">SPOG_01585</name>
</gene>
<dbReference type="Pfam" id="PF02219">
    <property type="entry name" value="MTHFR"/>
    <property type="match status" value="1"/>
</dbReference>
<keyword evidence="4" id="KW-0285">Flavoprotein</keyword>
<evidence type="ECO:0000313" key="10">
    <source>
        <dbReference type="EMBL" id="EPY49704.1"/>
    </source>
</evidence>
<evidence type="ECO:0000256" key="1">
    <source>
        <dbReference type="ARBA" id="ARBA00001974"/>
    </source>
</evidence>